<accession>A0A4Z0LAH6</accession>
<dbReference type="InterPro" id="IPR025248">
    <property type="entry name" value="DUF4007"/>
</dbReference>
<reference evidence="2 3" key="1">
    <citation type="submission" date="2019-04" db="EMBL/GenBank/DDBJ databases">
        <title>Flavobacterium sp. strain DS2-A Genome sequencing and assembly.</title>
        <authorList>
            <person name="Kim I."/>
        </authorList>
    </citation>
    <scope>NUCLEOTIDE SEQUENCE [LARGE SCALE GENOMIC DNA]</scope>
    <source>
        <strain evidence="2 3">DS2-A</strain>
    </source>
</reference>
<dbReference type="Proteomes" id="UP000297407">
    <property type="component" value="Unassembled WGS sequence"/>
</dbReference>
<evidence type="ECO:0000313" key="2">
    <source>
        <dbReference type="EMBL" id="TGD58982.1"/>
    </source>
</evidence>
<protein>
    <submittedName>
        <fullName evidence="2">DUF4007 family protein</fullName>
    </submittedName>
</protein>
<comment type="caution">
    <text evidence="2">The sequence shown here is derived from an EMBL/GenBank/DDBJ whole genome shotgun (WGS) entry which is preliminary data.</text>
</comment>
<dbReference type="Pfam" id="PF13182">
    <property type="entry name" value="DUF4007"/>
    <property type="match status" value="1"/>
</dbReference>
<sequence>MSEILTPPINKLTFSGHETFHCRQMWLKKGYDFIKNGNKFTDNDAVVILGVGKNMVSAIYFWMKAFGLLDKQGKTTSFADYIFSSKGKDPYLEDEGSLWLLHYNLVSQGISSIYDLIFNELRKEKIEFTRENFLVFAERKSNEIGFSQFNKKTASTDFEVLAKMYIRTVEQVKDKEDTFSGLLTDLQLIQEEKKSHSLYSITNESRNNLPAEIILYTILDKPEFQNSISLNLLFQDRNQPGSVFAITKKALMEKLESLVNNSNYKKYGITLSDHAGIQELQFTSKPDKFDVLNFYYGN</sequence>
<feature type="domain" description="DUF4007" evidence="1">
    <location>
        <begin position="14"/>
        <end position="296"/>
    </location>
</feature>
<evidence type="ECO:0000259" key="1">
    <source>
        <dbReference type="Pfam" id="PF13182"/>
    </source>
</evidence>
<dbReference type="OrthoDB" id="747541at2"/>
<gene>
    <name evidence="2" type="ORF">E4635_03790</name>
</gene>
<organism evidence="2 3">
    <name type="scientific">Flavobacterium humi</name>
    <dbReference type="NCBI Taxonomy" id="2562683"/>
    <lineage>
        <taxon>Bacteria</taxon>
        <taxon>Pseudomonadati</taxon>
        <taxon>Bacteroidota</taxon>
        <taxon>Flavobacteriia</taxon>
        <taxon>Flavobacteriales</taxon>
        <taxon>Flavobacteriaceae</taxon>
        <taxon>Flavobacterium</taxon>
    </lineage>
</organism>
<dbReference type="AlphaFoldDB" id="A0A4Z0LAH6"/>
<evidence type="ECO:0000313" key="3">
    <source>
        <dbReference type="Proteomes" id="UP000297407"/>
    </source>
</evidence>
<proteinExistence type="predicted"/>
<dbReference type="EMBL" id="SRLH01000002">
    <property type="protein sequence ID" value="TGD58982.1"/>
    <property type="molecule type" value="Genomic_DNA"/>
</dbReference>
<keyword evidence="3" id="KW-1185">Reference proteome</keyword>
<dbReference type="RefSeq" id="WP_135525292.1">
    <property type="nucleotide sequence ID" value="NZ_SRLH01000002.1"/>
</dbReference>
<name>A0A4Z0LAH6_9FLAO</name>